<dbReference type="SUPFAM" id="SSF54171">
    <property type="entry name" value="DNA-binding domain"/>
    <property type="match status" value="2"/>
</dbReference>
<dbReference type="Gene3D" id="3.30.730.10">
    <property type="entry name" value="AP2/ERF domain"/>
    <property type="match status" value="2"/>
</dbReference>
<proteinExistence type="predicted"/>
<feature type="domain" description="AP2/ERF" evidence="8">
    <location>
        <begin position="269"/>
        <end position="335"/>
    </location>
</feature>
<keyword evidence="9" id="KW-1185">Reference proteome</keyword>
<reference evidence="9" key="1">
    <citation type="journal article" date="2021" name="Nat. Commun.">
        <title>Genomic analyses provide insights into spinach domestication and the genetic basis of agronomic traits.</title>
        <authorList>
            <person name="Cai X."/>
            <person name="Sun X."/>
            <person name="Xu C."/>
            <person name="Sun H."/>
            <person name="Wang X."/>
            <person name="Ge C."/>
            <person name="Zhang Z."/>
            <person name="Wang Q."/>
            <person name="Fei Z."/>
            <person name="Jiao C."/>
            <person name="Wang Q."/>
        </authorList>
    </citation>
    <scope>NUCLEOTIDE SEQUENCE [LARGE SCALE GENOMIC DNA]</scope>
    <source>
        <strain evidence="9">cv. Varoflay</strain>
    </source>
</reference>
<dbReference type="KEGG" id="soe:110791961"/>
<feature type="region of interest" description="Disordered" evidence="7">
    <location>
        <begin position="460"/>
        <end position="484"/>
    </location>
</feature>
<evidence type="ECO:0000256" key="6">
    <source>
        <dbReference type="ARBA" id="ARBA00023242"/>
    </source>
</evidence>
<evidence type="ECO:0000256" key="4">
    <source>
        <dbReference type="ARBA" id="ARBA00023125"/>
    </source>
</evidence>
<evidence type="ECO:0000259" key="8">
    <source>
        <dbReference type="PROSITE" id="PS51032"/>
    </source>
</evidence>
<evidence type="ECO:0000256" key="5">
    <source>
        <dbReference type="ARBA" id="ARBA00023163"/>
    </source>
</evidence>
<keyword evidence="5" id="KW-0804">Transcription</keyword>
<accession>A0A9R0INR6</accession>
<dbReference type="PANTHER" id="PTHR32467:SF222">
    <property type="entry name" value="AP2-LIKE ETHYLENE-RESPONSIVE TRANSCRIPTION FACTOR AIL7"/>
    <property type="match status" value="1"/>
</dbReference>
<dbReference type="PRINTS" id="PR00367">
    <property type="entry name" value="ETHRSPELEMNT"/>
</dbReference>
<keyword evidence="2" id="KW-0677">Repeat</keyword>
<name>A0A9R0INR6_SPIOL</name>
<evidence type="ECO:0000313" key="10">
    <source>
        <dbReference type="RefSeq" id="XP_021852422.1"/>
    </source>
</evidence>
<dbReference type="RefSeq" id="XP_021852422.1">
    <property type="nucleotide sequence ID" value="XM_021996730.2"/>
</dbReference>
<evidence type="ECO:0000313" key="9">
    <source>
        <dbReference type="Proteomes" id="UP000813463"/>
    </source>
</evidence>
<keyword evidence="4" id="KW-0238">DNA-binding</keyword>
<feature type="compositionally biased region" description="Polar residues" evidence="7">
    <location>
        <begin position="116"/>
        <end position="152"/>
    </location>
</feature>
<evidence type="ECO:0000256" key="7">
    <source>
        <dbReference type="SAM" id="MobiDB-lite"/>
    </source>
</evidence>
<feature type="domain" description="AP2/ERF" evidence="8">
    <location>
        <begin position="371"/>
        <end position="429"/>
    </location>
</feature>
<evidence type="ECO:0000256" key="1">
    <source>
        <dbReference type="ARBA" id="ARBA00004123"/>
    </source>
</evidence>
<dbReference type="SMART" id="SM00380">
    <property type="entry name" value="AP2"/>
    <property type="match status" value="2"/>
</dbReference>
<comment type="subcellular location">
    <subcellularLocation>
        <location evidence="1">Nucleus</location>
    </subcellularLocation>
</comment>
<organism evidence="9 10">
    <name type="scientific">Spinacia oleracea</name>
    <name type="common">Spinach</name>
    <dbReference type="NCBI Taxonomy" id="3562"/>
    <lineage>
        <taxon>Eukaryota</taxon>
        <taxon>Viridiplantae</taxon>
        <taxon>Streptophyta</taxon>
        <taxon>Embryophyta</taxon>
        <taxon>Tracheophyta</taxon>
        <taxon>Spermatophyta</taxon>
        <taxon>Magnoliopsida</taxon>
        <taxon>eudicotyledons</taxon>
        <taxon>Gunneridae</taxon>
        <taxon>Pentapetalae</taxon>
        <taxon>Caryophyllales</taxon>
        <taxon>Chenopodiaceae</taxon>
        <taxon>Chenopodioideae</taxon>
        <taxon>Anserineae</taxon>
        <taxon>Spinacia</taxon>
    </lineage>
</organism>
<feature type="compositionally biased region" description="Basic and acidic residues" evidence="7">
    <location>
        <begin position="95"/>
        <end position="106"/>
    </location>
</feature>
<gene>
    <name evidence="10" type="primary">LOC110791961</name>
</gene>
<keyword evidence="3" id="KW-0805">Transcription regulation</keyword>
<evidence type="ECO:0000256" key="3">
    <source>
        <dbReference type="ARBA" id="ARBA00023015"/>
    </source>
</evidence>
<dbReference type="GO" id="GO:0003700">
    <property type="term" value="F:DNA-binding transcription factor activity"/>
    <property type="evidence" value="ECO:0007669"/>
    <property type="project" value="InterPro"/>
</dbReference>
<dbReference type="FunFam" id="3.30.730.10:FF:000003">
    <property type="entry name" value="AP2-like ethylene-responsive transcription factor ANT"/>
    <property type="match status" value="1"/>
</dbReference>
<dbReference type="FunFam" id="3.30.730.10:FF:000002">
    <property type="entry name" value="AP2-like ethylene-responsive transcription factor"/>
    <property type="match status" value="1"/>
</dbReference>
<reference evidence="10" key="2">
    <citation type="submission" date="2025-08" db="UniProtKB">
        <authorList>
            <consortium name="RefSeq"/>
        </authorList>
    </citation>
    <scope>IDENTIFICATION</scope>
    <source>
        <tissue evidence="10">Leaf</tissue>
    </source>
</reference>
<sequence length="563" mass="62102">MAPAAASASNWLSFSLSPMEMLASSHHHQTPQILPSSISNSSPSHNYYLDPFYTTDWGNQKPGMGMYTDYVLDQQIEDNNNQQHHHHSTSSTVPKLEDFFGGDHHHNNNNNNNNNTASYNSHNETTTQDSSSQLTHFYDPQHQSSTPDYFTNNHHHHHQQHQQQDLKTMTSSAGFQAAFSANSGSEVDDSTATHLGCGGSGAEFLGHSVESTQTELVPSYTANNNNSNNGGSLSLSVVPQTAEKSIVAVDTDNNSIKKISDTFGQRTSIYRGVTRHRWTGRYEAHLWDNSCRREGQARKGRQVYLGGYDKEDKAARSYDLAALKYWGPTATTNFPISSYTTELEDMKHVTKQEFIASLRRKSSGFSRGASIYRGVTRHHQQGRWQARIGRVAGNKDLYLGTFATEEEAAEAYDIAAIKFRGVNAVTNFEMNRYDVEAILNSNLPIGGAAKRLKLATEAADQKPSLRLDQQQSHSSNGSSGGTGSTINFSAIQSVPPISCAMPYDTATAIFHQNLFHHLNSNGGPHHQAVVSSEGYGSGVGVSQMMSLMPQTPAEFYIWPHQSY</sequence>
<dbReference type="InterPro" id="IPR016177">
    <property type="entry name" value="DNA-bd_dom_sf"/>
</dbReference>
<dbReference type="GO" id="GO:0003677">
    <property type="term" value="F:DNA binding"/>
    <property type="evidence" value="ECO:0007669"/>
    <property type="project" value="UniProtKB-KW"/>
</dbReference>
<dbReference type="CDD" id="cd00018">
    <property type="entry name" value="AP2"/>
    <property type="match status" value="2"/>
</dbReference>
<dbReference type="AlphaFoldDB" id="A0A9R0INR6"/>
<dbReference type="InterPro" id="IPR001471">
    <property type="entry name" value="AP2/ERF_dom"/>
</dbReference>
<dbReference type="GO" id="GO:0005634">
    <property type="term" value="C:nucleus"/>
    <property type="evidence" value="ECO:0007669"/>
    <property type="project" value="UniProtKB-SubCell"/>
</dbReference>
<dbReference type="PROSITE" id="PS51032">
    <property type="entry name" value="AP2_ERF"/>
    <property type="match status" value="2"/>
</dbReference>
<dbReference type="OrthoDB" id="207175at2759"/>
<dbReference type="PANTHER" id="PTHR32467">
    <property type="entry name" value="AP2-LIKE ETHYLENE-RESPONSIVE TRANSCRIPTION FACTOR"/>
    <property type="match status" value="1"/>
</dbReference>
<feature type="region of interest" description="Disordered" evidence="7">
    <location>
        <begin position="80"/>
        <end position="170"/>
    </location>
</feature>
<protein>
    <submittedName>
        <fullName evidence="10">AP2-like ethylene-responsive transcription factor AIL6</fullName>
    </submittedName>
</protein>
<keyword evidence="6" id="KW-0539">Nucleus</keyword>
<dbReference type="GeneID" id="110791961"/>
<evidence type="ECO:0000256" key="2">
    <source>
        <dbReference type="ARBA" id="ARBA00022737"/>
    </source>
</evidence>
<dbReference type="Proteomes" id="UP000813463">
    <property type="component" value="Chromosome 3"/>
</dbReference>
<dbReference type="InterPro" id="IPR036955">
    <property type="entry name" value="AP2/ERF_dom_sf"/>
</dbReference>
<dbReference type="Pfam" id="PF00847">
    <property type="entry name" value="AP2"/>
    <property type="match status" value="2"/>
</dbReference>